<accession>A0ABM8Q3V5</accession>
<name>A0ABM8Q3V5_9BACT</name>
<organism evidence="2 3">
    <name type="scientific">Campylobacter majalis</name>
    <dbReference type="NCBI Taxonomy" id="2790656"/>
    <lineage>
        <taxon>Bacteria</taxon>
        <taxon>Pseudomonadati</taxon>
        <taxon>Campylobacterota</taxon>
        <taxon>Epsilonproteobacteria</taxon>
        <taxon>Campylobacterales</taxon>
        <taxon>Campylobacteraceae</taxon>
        <taxon>Campylobacter</taxon>
    </lineage>
</organism>
<evidence type="ECO:0008006" key="4">
    <source>
        <dbReference type="Google" id="ProtNLM"/>
    </source>
</evidence>
<keyword evidence="1" id="KW-1133">Transmembrane helix</keyword>
<reference evidence="2 3" key="1">
    <citation type="submission" date="2020-11" db="EMBL/GenBank/DDBJ databases">
        <authorList>
            <person name="Peeters C."/>
        </authorList>
    </citation>
    <scope>NUCLEOTIDE SEQUENCE [LARGE SCALE GENOMIC DNA]</scope>
    <source>
        <strain evidence="2 3">LMG 7974</strain>
    </source>
</reference>
<sequence>MENRSVFAFNGVSGMLVAVVLLLSILGVLTYFAIVIQQDVANKPYTIENINQVKMISTDNASHVKVKE</sequence>
<protein>
    <recommendedName>
        <fullName evidence="4">DUF4006 family protein</fullName>
    </recommendedName>
</protein>
<proteinExistence type="predicted"/>
<dbReference type="Pfam" id="PF13179">
    <property type="entry name" value="DUF4006"/>
    <property type="match status" value="1"/>
</dbReference>
<dbReference type="Proteomes" id="UP000789803">
    <property type="component" value="Unassembled WGS sequence"/>
</dbReference>
<dbReference type="RefSeq" id="WP_229932221.1">
    <property type="nucleotide sequence ID" value="NZ_CAJHOF010000003.1"/>
</dbReference>
<gene>
    <name evidence="2" type="ORF">LMG7974_00398</name>
</gene>
<evidence type="ECO:0000313" key="3">
    <source>
        <dbReference type="Proteomes" id="UP000789803"/>
    </source>
</evidence>
<feature type="transmembrane region" description="Helical" evidence="1">
    <location>
        <begin position="12"/>
        <end position="36"/>
    </location>
</feature>
<evidence type="ECO:0000313" key="2">
    <source>
        <dbReference type="EMBL" id="CAD7287519.1"/>
    </source>
</evidence>
<dbReference type="InterPro" id="IPR025065">
    <property type="entry name" value="DUF4006"/>
</dbReference>
<keyword evidence="3" id="KW-1185">Reference proteome</keyword>
<evidence type="ECO:0000256" key="1">
    <source>
        <dbReference type="SAM" id="Phobius"/>
    </source>
</evidence>
<keyword evidence="1" id="KW-0812">Transmembrane</keyword>
<comment type="caution">
    <text evidence="2">The sequence shown here is derived from an EMBL/GenBank/DDBJ whole genome shotgun (WGS) entry which is preliminary data.</text>
</comment>
<dbReference type="EMBL" id="CAJHOF010000003">
    <property type="protein sequence ID" value="CAD7287519.1"/>
    <property type="molecule type" value="Genomic_DNA"/>
</dbReference>
<keyword evidence="1" id="KW-0472">Membrane</keyword>